<evidence type="ECO:0000256" key="4">
    <source>
        <dbReference type="ARBA" id="ARBA00022723"/>
    </source>
</evidence>
<evidence type="ECO:0000313" key="15">
    <source>
        <dbReference type="Proteomes" id="UP000076532"/>
    </source>
</evidence>
<evidence type="ECO:0000256" key="5">
    <source>
        <dbReference type="ARBA" id="ARBA00022729"/>
    </source>
</evidence>
<evidence type="ECO:0008006" key="16">
    <source>
        <dbReference type="Google" id="ProtNLM"/>
    </source>
</evidence>
<evidence type="ECO:0000256" key="7">
    <source>
        <dbReference type="ARBA" id="ARBA00023008"/>
    </source>
</evidence>
<evidence type="ECO:0000256" key="1">
    <source>
        <dbReference type="ARBA" id="ARBA00001973"/>
    </source>
</evidence>
<evidence type="ECO:0000256" key="2">
    <source>
        <dbReference type="ARBA" id="ARBA00004613"/>
    </source>
</evidence>
<reference evidence="14 15" key="1">
    <citation type="journal article" date="2016" name="Mol. Biol. Evol.">
        <title>Comparative Genomics of Early-Diverging Mushroom-Forming Fungi Provides Insights into the Origins of Lignocellulose Decay Capabilities.</title>
        <authorList>
            <person name="Nagy L.G."/>
            <person name="Riley R."/>
            <person name="Tritt A."/>
            <person name="Adam C."/>
            <person name="Daum C."/>
            <person name="Floudas D."/>
            <person name="Sun H."/>
            <person name="Yadav J.S."/>
            <person name="Pangilinan J."/>
            <person name="Larsson K.H."/>
            <person name="Matsuura K."/>
            <person name="Barry K."/>
            <person name="Labutti K."/>
            <person name="Kuo R."/>
            <person name="Ohm R.A."/>
            <person name="Bhattacharya S.S."/>
            <person name="Shirouzu T."/>
            <person name="Yoshinaga Y."/>
            <person name="Martin F.M."/>
            <person name="Grigoriev I.V."/>
            <person name="Hibbett D.S."/>
        </authorList>
    </citation>
    <scope>NUCLEOTIDE SEQUENCE [LARGE SCALE GENOMIC DNA]</scope>
    <source>
        <strain evidence="14 15">CBS 109695</strain>
    </source>
</reference>
<keyword evidence="10" id="KW-0325">Glycoprotein</keyword>
<dbReference type="EMBL" id="KV417530">
    <property type="protein sequence ID" value="KZP23879.1"/>
    <property type="molecule type" value="Genomic_DNA"/>
</dbReference>
<proteinExistence type="inferred from homology"/>
<feature type="chain" id="PRO_5007877310" description="Lytic polysaccharide monooxygenase" evidence="13">
    <location>
        <begin position="20"/>
        <end position="381"/>
    </location>
</feature>
<gene>
    <name evidence="14" type="ORF">FIBSPDRAFT_785603</name>
</gene>
<keyword evidence="6" id="KW-0560">Oxidoreductase</keyword>
<evidence type="ECO:0000256" key="11">
    <source>
        <dbReference type="ARBA" id="ARBA00046340"/>
    </source>
</evidence>
<evidence type="ECO:0000256" key="8">
    <source>
        <dbReference type="ARBA" id="ARBA00023033"/>
    </source>
</evidence>
<dbReference type="GO" id="GO:0005576">
    <property type="term" value="C:extracellular region"/>
    <property type="evidence" value="ECO:0007669"/>
    <property type="project" value="UniProtKB-SubCell"/>
</dbReference>
<organism evidence="14 15">
    <name type="scientific">Athelia psychrophila</name>
    <dbReference type="NCBI Taxonomy" id="1759441"/>
    <lineage>
        <taxon>Eukaryota</taxon>
        <taxon>Fungi</taxon>
        <taxon>Dikarya</taxon>
        <taxon>Basidiomycota</taxon>
        <taxon>Agaricomycotina</taxon>
        <taxon>Agaricomycetes</taxon>
        <taxon>Agaricomycetidae</taxon>
        <taxon>Atheliales</taxon>
        <taxon>Atheliaceae</taxon>
        <taxon>Athelia</taxon>
    </lineage>
</organism>
<evidence type="ECO:0000256" key="13">
    <source>
        <dbReference type="SAM" id="SignalP"/>
    </source>
</evidence>
<feature type="region of interest" description="Disordered" evidence="12">
    <location>
        <begin position="299"/>
        <end position="347"/>
    </location>
</feature>
<feature type="compositionally biased region" description="Low complexity" evidence="12">
    <location>
        <begin position="309"/>
        <end position="347"/>
    </location>
</feature>
<sequence>MMLPILLLALISYLPFTLGHIAFWHPSMWGYNVSFQDLPYDNRAVAPLTNYTFDQWWFHGHLDYPPNAGDIFELPAGQTATAELGCDRGATDFFAGADGGDIRDPNDEQNPCPGSPIAEFHTQGFDDLKGCALAIAYNDNVTAIQPADFTVFSVNQTCVWYRNTTFQVPERMPPCPAGGCTCAWFWIHSPDSGGEQNYMNGFKCNVTGSTSAVALAEPQVPRRCGADPTDGKSDAVPGNCTYGAKQPFYWFQAENNTMNEDTFHPPFYLDLYNFLDGAQDDIFLDSYVGAIPAPGPNQTALPQLAQIPSGGSNSTTSTASALPSGTGTASHPSTTSSASPGPTAPAGPALSQQWCVATLSPPRLFSLTIDVGAQRPPCVLS</sequence>
<comment type="cofactor">
    <cofactor evidence="1">
        <name>Cu(2+)</name>
        <dbReference type="ChEBI" id="CHEBI:29036"/>
    </cofactor>
</comment>
<evidence type="ECO:0000313" key="14">
    <source>
        <dbReference type="EMBL" id="KZP23879.1"/>
    </source>
</evidence>
<dbReference type="Proteomes" id="UP000076532">
    <property type="component" value="Unassembled WGS sequence"/>
</dbReference>
<dbReference type="AlphaFoldDB" id="A0A166MD45"/>
<comment type="similarity">
    <text evidence="11">Belongs to the polysaccharide monooxygenase AA14 family.</text>
</comment>
<keyword evidence="5 13" id="KW-0732">Signal</keyword>
<keyword evidence="8" id="KW-0503">Monooxygenase</keyword>
<dbReference type="Gene3D" id="2.70.50.70">
    <property type="match status" value="1"/>
</dbReference>
<keyword evidence="7" id="KW-0186">Copper</keyword>
<evidence type="ECO:0000256" key="9">
    <source>
        <dbReference type="ARBA" id="ARBA00023157"/>
    </source>
</evidence>
<dbReference type="STRING" id="436010.A0A166MD45"/>
<comment type="subcellular location">
    <subcellularLocation>
        <location evidence="2">Secreted</location>
    </subcellularLocation>
</comment>
<evidence type="ECO:0000256" key="12">
    <source>
        <dbReference type="SAM" id="MobiDB-lite"/>
    </source>
</evidence>
<evidence type="ECO:0000256" key="3">
    <source>
        <dbReference type="ARBA" id="ARBA00022525"/>
    </source>
</evidence>
<name>A0A166MD45_9AGAM</name>
<keyword evidence="9" id="KW-1015">Disulfide bond</keyword>
<accession>A0A166MD45</accession>
<keyword evidence="3" id="KW-0964">Secreted</keyword>
<dbReference type="OrthoDB" id="2019572at2759"/>
<evidence type="ECO:0000256" key="6">
    <source>
        <dbReference type="ARBA" id="ARBA00023002"/>
    </source>
</evidence>
<dbReference type="Pfam" id="PF22810">
    <property type="entry name" value="LPMO_AA14"/>
    <property type="match status" value="1"/>
</dbReference>
<feature type="non-terminal residue" evidence="14">
    <location>
        <position position="381"/>
    </location>
</feature>
<dbReference type="GO" id="GO:0004497">
    <property type="term" value="F:monooxygenase activity"/>
    <property type="evidence" value="ECO:0007669"/>
    <property type="project" value="UniProtKB-KW"/>
</dbReference>
<feature type="signal peptide" evidence="13">
    <location>
        <begin position="1"/>
        <end position="19"/>
    </location>
</feature>
<dbReference type="InterPro" id="IPR054497">
    <property type="entry name" value="LPMO_AA14"/>
</dbReference>
<protein>
    <recommendedName>
        <fullName evidence="16">Lytic polysaccharide monooxygenase</fullName>
    </recommendedName>
</protein>
<keyword evidence="4" id="KW-0479">Metal-binding</keyword>
<evidence type="ECO:0000256" key="10">
    <source>
        <dbReference type="ARBA" id="ARBA00023180"/>
    </source>
</evidence>
<dbReference type="GO" id="GO:0046872">
    <property type="term" value="F:metal ion binding"/>
    <property type="evidence" value="ECO:0007669"/>
    <property type="project" value="UniProtKB-KW"/>
</dbReference>
<keyword evidence="15" id="KW-1185">Reference proteome</keyword>